<comment type="catalytic activity">
    <reaction evidence="5">
        <text>a quinone + NADH + 5 H(+)(in) = a quinol + NAD(+) + 4 H(+)(out)</text>
        <dbReference type="Rhea" id="RHEA:57888"/>
        <dbReference type="ChEBI" id="CHEBI:15378"/>
        <dbReference type="ChEBI" id="CHEBI:24646"/>
        <dbReference type="ChEBI" id="CHEBI:57540"/>
        <dbReference type="ChEBI" id="CHEBI:57945"/>
        <dbReference type="ChEBI" id="CHEBI:132124"/>
    </reaction>
</comment>
<gene>
    <name evidence="5 8" type="primary">nuoN</name>
    <name evidence="8" type="ORF">NOR51B_943</name>
</gene>
<name>B8KTG8_9GAMM</name>
<feature type="transmembrane region" description="Helical" evidence="5">
    <location>
        <begin position="203"/>
        <end position="228"/>
    </location>
</feature>
<reference evidence="9" key="1">
    <citation type="journal article" date="2013" name="BMC Microbiol.">
        <title>Taxonomy and evolution of bacteriochlorophyll a-containing members of the OM60/NOR5 clade of marine gammaproteobacteria: description of Luminiphilus syltensis gen. nov., sp. nov., reclassification of Haliea rubra as Pseudohaliea rubra gen. nov., comb. nov., and emendation of Chromatocurvus halotolerans.</title>
        <authorList>
            <person name="Spring S."/>
            <person name="Riedel T."/>
            <person name="Sproer C."/>
            <person name="Yan S."/>
            <person name="Harder J."/>
            <person name="Fuchs B.M."/>
        </authorList>
    </citation>
    <scope>NUCLEOTIDE SEQUENCE [LARGE SCALE GENOMIC DNA]</scope>
    <source>
        <strain evidence="9">NOR51-B</strain>
    </source>
</reference>
<evidence type="ECO:0000256" key="2">
    <source>
        <dbReference type="ARBA" id="ARBA00022692"/>
    </source>
</evidence>
<feature type="transmembrane region" description="Helical" evidence="5">
    <location>
        <begin position="240"/>
        <end position="261"/>
    </location>
</feature>
<dbReference type="Pfam" id="PF00361">
    <property type="entry name" value="Proton_antipo_M"/>
    <property type="match status" value="1"/>
</dbReference>
<dbReference type="RefSeq" id="WP_009019749.1">
    <property type="nucleotide sequence ID" value="NZ_DS999411.1"/>
</dbReference>
<protein>
    <recommendedName>
        <fullName evidence="5">NADH-quinone oxidoreductase subunit N</fullName>
        <ecNumber evidence="5">7.1.1.-</ecNumber>
    </recommendedName>
    <alternativeName>
        <fullName evidence="5">NADH dehydrogenase I subunit N</fullName>
    </alternativeName>
    <alternativeName>
        <fullName evidence="5">NDH-1 subunit N</fullName>
    </alternativeName>
</protein>
<keyword evidence="8" id="KW-0560">Oxidoreductase</keyword>
<evidence type="ECO:0000256" key="5">
    <source>
        <dbReference type="HAMAP-Rule" id="MF_00445"/>
    </source>
</evidence>
<feature type="transmembrane region" description="Helical" evidence="5">
    <location>
        <begin position="74"/>
        <end position="94"/>
    </location>
</feature>
<keyword evidence="3 5" id="KW-1133">Transmembrane helix</keyword>
<dbReference type="OrthoDB" id="9768329at2"/>
<feature type="transmembrane region" description="Helical" evidence="5">
    <location>
        <begin position="35"/>
        <end position="54"/>
    </location>
</feature>
<accession>B8KTG8</accession>
<keyword evidence="5" id="KW-1003">Cell membrane</keyword>
<sequence length="483" mass="50576">MTPSADFSLIMPVIVLGVGATAVMLQVAARRSPELTRFSTLLVLIAALASSVWIGSPEPGIGQAVTPLLQADDMARLFAALFCASAALCVMLSRDYLPGLSDQGDEYYLLLLLATLGAVVLAYASHVASLLLGLELMSVALYALIAYPSRVAPAAEAATKYLVLSGGASATLLFGFALLYAATGSLAFPEIGAGLQSATLGSAVTAIATVLVITGVCFKLSAAPFHLWTPDVYEGSPAPVTAFLATVAKAAPFVALIRFLFDAQLFDLPGVVEVLGVLAVLSMLVGNLLALLQRNVKRMLAYSSIAHIGYALIIFTVAADPVNRALAGEAAVFYLVAYVPTTIAAFGLLALVNPGGEGQDHAEVQDLSGLFWRDPMLAILMLVALLSLAGIPLTAGFIGKFYLFAAAVSGSHWVLLAALVLGSAIGIYYYLRVIFQMSQKPAEHELTWTMDGGMRAVALLLTVAILGLGIVPQALMEYIRGMF</sequence>
<comment type="subcellular location">
    <subcellularLocation>
        <location evidence="5">Cell membrane</location>
        <topology evidence="5">Multi-pass membrane protein</topology>
    </subcellularLocation>
    <subcellularLocation>
        <location evidence="1">Endomembrane system</location>
        <topology evidence="1">Multi-pass membrane protein</topology>
    </subcellularLocation>
    <subcellularLocation>
        <location evidence="6">Membrane</location>
        <topology evidence="6">Multi-pass membrane protein</topology>
    </subcellularLocation>
</comment>
<evidence type="ECO:0000256" key="4">
    <source>
        <dbReference type="ARBA" id="ARBA00023136"/>
    </source>
</evidence>
<keyword evidence="4 5" id="KW-0472">Membrane</keyword>
<comment type="function">
    <text evidence="5">NDH-1 shuttles electrons from NADH, via FMN and iron-sulfur (Fe-S) centers, to quinones in the respiratory chain. The immediate electron acceptor for the enzyme in this species is believed to be ubiquinone. Couples the redox reaction to proton translocation (for every two electrons transferred, four hydrogen ions are translocated across the cytoplasmic membrane), and thus conserves the redox energy in a proton gradient.</text>
</comment>
<dbReference type="HAMAP" id="MF_00445">
    <property type="entry name" value="NDH1_NuoN_1"/>
    <property type="match status" value="1"/>
</dbReference>
<keyword evidence="2 5" id="KW-0812">Transmembrane</keyword>
<feature type="transmembrane region" description="Helical" evidence="5">
    <location>
        <begin position="6"/>
        <end position="28"/>
    </location>
</feature>
<dbReference type="EC" id="7.1.1.-" evidence="5"/>
<dbReference type="NCBIfam" id="TIGR01770">
    <property type="entry name" value="NDH_I_N"/>
    <property type="match status" value="1"/>
</dbReference>
<feature type="transmembrane region" description="Helical" evidence="5">
    <location>
        <begin position="273"/>
        <end position="292"/>
    </location>
</feature>
<feature type="transmembrane region" description="Helical" evidence="5">
    <location>
        <begin position="377"/>
        <end position="398"/>
    </location>
</feature>
<keyword evidence="5" id="KW-1278">Translocase</keyword>
<dbReference type="GO" id="GO:0050136">
    <property type="term" value="F:NADH dehydrogenase (quinone) (non-electrogenic) activity"/>
    <property type="evidence" value="ECO:0007669"/>
    <property type="project" value="UniProtKB-UniRule"/>
</dbReference>
<dbReference type="GO" id="GO:0042773">
    <property type="term" value="P:ATP synthesis coupled electron transport"/>
    <property type="evidence" value="ECO:0007669"/>
    <property type="project" value="InterPro"/>
</dbReference>
<organism evidence="8 9">
    <name type="scientific">Luminiphilus syltensis NOR5-1B</name>
    <dbReference type="NCBI Taxonomy" id="565045"/>
    <lineage>
        <taxon>Bacteria</taxon>
        <taxon>Pseudomonadati</taxon>
        <taxon>Pseudomonadota</taxon>
        <taxon>Gammaproteobacteria</taxon>
        <taxon>Cellvibrionales</taxon>
        <taxon>Halieaceae</taxon>
        <taxon>Luminiphilus</taxon>
    </lineage>
</organism>
<dbReference type="PANTHER" id="PTHR22773">
    <property type="entry name" value="NADH DEHYDROGENASE"/>
    <property type="match status" value="1"/>
</dbReference>
<keyword evidence="5" id="KW-0520">NAD</keyword>
<keyword evidence="5" id="KW-0813">Transport</keyword>
<feature type="transmembrane region" description="Helical" evidence="5">
    <location>
        <begin position="331"/>
        <end position="352"/>
    </location>
</feature>
<dbReference type="GO" id="GO:0048038">
    <property type="term" value="F:quinone binding"/>
    <property type="evidence" value="ECO:0007669"/>
    <property type="project" value="UniProtKB-KW"/>
</dbReference>
<feature type="transmembrane region" description="Helical" evidence="5">
    <location>
        <begin position="452"/>
        <end position="475"/>
    </location>
</feature>
<dbReference type="GO" id="GO:0012505">
    <property type="term" value="C:endomembrane system"/>
    <property type="evidence" value="ECO:0007669"/>
    <property type="project" value="UniProtKB-SubCell"/>
</dbReference>
<feature type="transmembrane region" description="Helical" evidence="5">
    <location>
        <begin position="299"/>
        <end position="319"/>
    </location>
</feature>
<evidence type="ECO:0000256" key="6">
    <source>
        <dbReference type="RuleBase" id="RU000320"/>
    </source>
</evidence>
<dbReference type="Proteomes" id="UP000004699">
    <property type="component" value="Unassembled WGS sequence"/>
</dbReference>
<evidence type="ECO:0000313" key="8">
    <source>
        <dbReference type="EMBL" id="EED35002.1"/>
    </source>
</evidence>
<dbReference type="eggNOG" id="COG1007">
    <property type="taxonomic scope" value="Bacteria"/>
</dbReference>
<feature type="transmembrane region" description="Helical" evidence="5">
    <location>
        <begin position="130"/>
        <end position="149"/>
    </location>
</feature>
<dbReference type="EMBL" id="DS999411">
    <property type="protein sequence ID" value="EED35002.1"/>
    <property type="molecule type" value="Genomic_DNA"/>
</dbReference>
<dbReference type="AlphaFoldDB" id="B8KTG8"/>
<evidence type="ECO:0000313" key="9">
    <source>
        <dbReference type="Proteomes" id="UP000004699"/>
    </source>
</evidence>
<proteinExistence type="inferred from homology"/>
<dbReference type="GO" id="GO:0008137">
    <property type="term" value="F:NADH dehydrogenase (ubiquinone) activity"/>
    <property type="evidence" value="ECO:0007669"/>
    <property type="project" value="InterPro"/>
</dbReference>
<feature type="domain" description="NADH:quinone oxidoreductase/Mrp antiporter transmembrane" evidence="7">
    <location>
        <begin position="124"/>
        <end position="425"/>
    </location>
</feature>
<comment type="similarity">
    <text evidence="5">Belongs to the complex I subunit 2 family.</text>
</comment>
<feature type="transmembrane region" description="Helical" evidence="5">
    <location>
        <begin position="106"/>
        <end position="124"/>
    </location>
</feature>
<feature type="transmembrane region" description="Helical" evidence="5">
    <location>
        <begin position="161"/>
        <end position="183"/>
    </location>
</feature>
<evidence type="ECO:0000256" key="3">
    <source>
        <dbReference type="ARBA" id="ARBA00022989"/>
    </source>
</evidence>
<keyword evidence="5" id="KW-0874">Quinone</keyword>
<evidence type="ECO:0000259" key="7">
    <source>
        <dbReference type="Pfam" id="PF00361"/>
    </source>
</evidence>
<dbReference type="GO" id="GO:0005886">
    <property type="term" value="C:plasma membrane"/>
    <property type="evidence" value="ECO:0007669"/>
    <property type="project" value="UniProtKB-SubCell"/>
</dbReference>
<keyword evidence="5" id="KW-0830">Ubiquinone</keyword>
<feature type="transmembrane region" description="Helical" evidence="5">
    <location>
        <begin position="410"/>
        <end position="431"/>
    </location>
</feature>
<comment type="subunit">
    <text evidence="5">NDH-1 is composed of 14 different subunits. Subunits NuoA, H, J, K, L, M, N constitute the membrane sector of the complex.</text>
</comment>
<dbReference type="HOGENOM" id="CLU_007100_1_5_6"/>
<dbReference type="STRING" id="565045.NOR51B_943"/>
<keyword evidence="9" id="KW-1185">Reference proteome</keyword>
<dbReference type="InterPro" id="IPR010096">
    <property type="entry name" value="NADH-Q_OxRdtase_suN/2"/>
</dbReference>
<dbReference type="InterPro" id="IPR001750">
    <property type="entry name" value="ND/Mrp_TM"/>
</dbReference>
<evidence type="ECO:0000256" key="1">
    <source>
        <dbReference type="ARBA" id="ARBA00004127"/>
    </source>
</evidence>